<dbReference type="EMBL" id="JAGSOV010000057">
    <property type="protein sequence ID" value="MCO1658647.1"/>
    <property type="molecule type" value="Genomic_DNA"/>
</dbReference>
<sequence>MAHGPGAGRRRAALWVALTGAVYATGVSGYLNLRQLTDDPRTLSWPEALYRGARLFTLNVDLPEGTQAPWWLWVAALLAPLLLARGVLVLFRDRIGGALVRFAARPALVVFGAGERAAALVAASTAGADTGPAWRRAWRRRWWRRDVVVVVDPDPQALESIDGPLVHTVVGDGTGPGSLRAAAVARAAEVAVITGDTVRNSAVAAALLGLGPPVRDIHVEVDDPGLAGTLEQGGVRTGVAVNTFNAATLTATDVLDELDLVPDRPPARAGEPGEAVLLFGTGPLVDAFVLELYRRQRVRLLDAPWAPPPRIAVFGPDSAVRCAGLARLLGSELQLLELEPFEVQLAQAVELDPDTTRHLHRYRPVRQVVVAVPTDLAGGGIALTLARHFGPPVPVALVTESASNPFGEEIARQARQRRDTLSSLRLHPAPERAYTLPALRANRDVARLGRALFEAEPRGPVPARSSVATWNALDEADRRSWTGKAEELLERTASRGAPLRRSALVPVDSPELALLHALGVERPAALVRAGLRIDFTDPTALRAAADALGESDRAFEVWCEVARLRTDAALLGRDHRAVDPTDDVDRLVLLRRAVLGDTDARRALPPAGGLDVGDRPVVLLGDPDQLDEQAHHLLTTALDQRLDPPRVFATGTAQDAAGFGTGVAAVAGDDHRRGRTRLLDLLGAAVRARHAAASVRVLVLPGAATDEVLLARAIGATVGWVQLPGGPDLARTLLNGAVGVVPLPVDRTTVRAFLHPGRWPGPADERDGIAEELHRRYTARRRDRRAINDPSMRPWSKLSPWLRESNRAVVDDITTKLAAVGLRIDPGAPGPLPTGWPSTVTADQREFLAEMEHGRYTAERLQSGWTLAARAPARFASPWLVPWSELDEDEKDYDRFTVSVLPEVLAACGIGLRTL</sequence>
<keyword evidence="4" id="KW-1185">Reference proteome</keyword>
<proteinExistence type="predicted"/>
<dbReference type="SUPFAM" id="SSF51735">
    <property type="entry name" value="NAD(P)-binding Rossmann-fold domains"/>
    <property type="match status" value="1"/>
</dbReference>
<dbReference type="InterPro" id="IPR003148">
    <property type="entry name" value="RCK_N"/>
</dbReference>
<evidence type="ECO:0000313" key="4">
    <source>
        <dbReference type="Proteomes" id="UP001165283"/>
    </source>
</evidence>
<reference evidence="3" key="1">
    <citation type="submission" date="2021-04" db="EMBL/GenBank/DDBJ databases">
        <title>Pseudonocardia sp. nov., isolated from sandy soil of mangrove forest.</title>
        <authorList>
            <person name="Zan Z."/>
            <person name="Huang R."/>
            <person name="Liu W."/>
        </authorList>
    </citation>
    <scope>NUCLEOTIDE SEQUENCE</scope>
    <source>
        <strain evidence="3">S2-4</strain>
    </source>
</reference>
<keyword evidence="1" id="KW-0812">Transmembrane</keyword>
<gene>
    <name evidence="3" type="ORF">KDL28_26630</name>
</gene>
<keyword evidence="1" id="KW-0472">Membrane</keyword>
<evidence type="ECO:0000313" key="3">
    <source>
        <dbReference type="EMBL" id="MCO1658647.1"/>
    </source>
</evidence>
<accession>A0ABT1A6K3</accession>
<organism evidence="3 4">
    <name type="scientific">Pseudonocardia humida</name>
    <dbReference type="NCBI Taxonomy" id="2800819"/>
    <lineage>
        <taxon>Bacteria</taxon>
        <taxon>Bacillati</taxon>
        <taxon>Actinomycetota</taxon>
        <taxon>Actinomycetes</taxon>
        <taxon>Pseudonocardiales</taxon>
        <taxon>Pseudonocardiaceae</taxon>
        <taxon>Pseudonocardia</taxon>
    </lineage>
</organism>
<comment type="caution">
    <text evidence="3">The sequence shown here is derived from an EMBL/GenBank/DDBJ whole genome shotgun (WGS) entry which is preliminary data.</text>
</comment>
<keyword evidence="1" id="KW-1133">Transmembrane helix</keyword>
<feature type="transmembrane region" description="Helical" evidence="1">
    <location>
        <begin position="12"/>
        <end position="31"/>
    </location>
</feature>
<evidence type="ECO:0000256" key="1">
    <source>
        <dbReference type="SAM" id="Phobius"/>
    </source>
</evidence>
<feature type="transmembrane region" description="Helical" evidence="1">
    <location>
        <begin position="70"/>
        <end position="91"/>
    </location>
</feature>
<dbReference type="Pfam" id="PF02254">
    <property type="entry name" value="TrkA_N"/>
    <property type="match status" value="1"/>
</dbReference>
<protein>
    <submittedName>
        <fullName evidence="3">NAD-binding protein</fullName>
    </submittedName>
</protein>
<dbReference type="RefSeq" id="WP_252442844.1">
    <property type="nucleotide sequence ID" value="NZ_JAGSOV010000057.1"/>
</dbReference>
<dbReference type="Gene3D" id="6.20.350.10">
    <property type="match status" value="1"/>
</dbReference>
<evidence type="ECO:0000259" key="2">
    <source>
        <dbReference type="Pfam" id="PF02254"/>
    </source>
</evidence>
<dbReference type="Gene3D" id="3.40.50.720">
    <property type="entry name" value="NAD(P)-binding Rossmann-like Domain"/>
    <property type="match status" value="1"/>
</dbReference>
<dbReference type="InterPro" id="IPR036291">
    <property type="entry name" value="NAD(P)-bd_dom_sf"/>
</dbReference>
<name>A0ABT1A6K3_9PSEU</name>
<feature type="domain" description="RCK N-terminal" evidence="2">
    <location>
        <begin position="148"/>
        <end position="236"/>
    </location>
</feature>
<dbReference type="Proteomes" id="UP001165283">
    <property type="component" value="Unassembled WGS sequence"/>
</dbReference>